<evidence type="ECO:0000313" key="4">
    <source>
        <dbReference type="Proteomes" id="UP001140076"/>
    </source>
</evidence>
<name>A0A9X3SGC3_9ACTN</name>
<dbReference type="AlphaFoldDB" id="A0A9X3SGC3"/>
<protein>
    <submittedName>
        <fullName evidence="3">DUF2306 domain-containing protein</fullName>
    </submittedName>
</protein>
<dbReference type="RefSeq" id="WP_270073983.1">
    <property type="nucleotide sequence ID" value="NZ_JAJAQC010000040.1"/>
</dbReference>
<feature type="compositionally biased region" description="Low complexity" evidence="1">
    <location>
        <begin position="14"/>
        <end position="25"/>
    </location>
</feature>
<keyword evidence="2" id="KW-0812">Transmembrane</keyword>
<evidence type="ECO:0000313" key="3">
    <source>
        <dbReference type="EMBL" id="MDA0566727.1"/>
    </source>
</evidence>
<feature type="transmembrane region" description="Helical" evidence="2">
    <location>
        <begin position="219"/>
        <end position="245"/>
    </location>
</feature>
<dbReference type="Proteomes" id="UP001140076">
    <property type="component" value="Unassembled WGS sequence"/>
</dbReference>
<sequence length="260" mass="28558">MTATPAPPGPPSADPGASAGATAPAAPRPPRPRRAPAPWWRRPWIGPLALVTAAFLVLSLPPYLTLDPAASRVPLHEGNPLHYPLLIGHILFGTVALVTCCLQVWPWLRRRHPAVHRWSGRLYVFAGVLPGAPLALASSILGQQGLSQQVGNSVLSLLWFAFAVAGWRAARRRDFAAHREWMVRGFALTFSIVANRPWIVICTLLALPQLDTVYGGSEAVMVQSVAGASVWLSWLVNLFIAEWWLRRRARPARPRRTVRV</sequence>
<proteinExistence type="predicted"/>
<comment type="caution">
    <text evidence="3">The sequence shown here is derived from an EMBL/GenBank/DDBJ whole genome shotgun (WGS) entry which is preliminary data.</text>
</comment>
<evidence type="ECO:0000256" key="2">
    <source>
        <dbReference type="SAM" id="Phobius"/>
    </source>
</evidence>
<feature type="compositionally biased region" description="Pro residues" evidence="1">
    <location>
        <begin position="1"/>
        <end position="13"/>
    </location>
</feature>
<keyword evidence="2" id="KW-1133">Transmembrane helix</keyword>
<keyword evidence="2" id="KW-0472">Membrane</keyword>
<dbReference type="InterPro" id="IPR018750">
    <property type="entry name" value="DUF2306_membrane"/>
</dbReference>
<accession>A0A9X3SGC3</accession>
<reference evidence="3" key="1">
    <citation type="submission" date="2021-10" db="EMBL/GenBank/DDBJ databases">
        <title>Streptomonospora sp. nov., isolated from mangrove soil.</title>
        <authorList>
            <person name="Chen X."/>
            <person name="Ge X."/>
            <person name="Liu W."/>
        </authorList>
    </citation>
    <scope>NUCLEOTIDE SEQUENCE</scope>
    <source>
        <strain evidence="3">S1-112</strain>
    </source>
</reference>
<feature type="transmembrane region" description="Helical" evidence="2">
    <location>
        <begin position="120"/>
        <end position="141"/>
    </location>
</feature>
<dbReference type="Pfam" id="PF10067">
    <property type="entry name" value="DUF2306"/>
    <property type="match status" value="1"/>
</dbReference>
<feature type="transmembrane region" description="Helical" evidence="2">
    <location>
        <begin position="153"/>
        <end position="170"/>
    </location>
</feature>
<feature type="transmembrane region" description="Helical" evidence="2">
    <location>
        <begin position="182"/>
        <end position="207"/>
    </location>
</feature>
<gene>
    <name evidence="3" type="ORF">LG943_20785</name>
</gene>
<feature type="region of interest" description="Disordered" evidence="1">
    <location>
        <begin position="1"/>
        <end position="34"/>
    </location>
</feature>
<feature type="transmembrane region" description="Helical" evidence="2">
    <location>
        <begin position="44"/>
        <end position="66"/>
    </location>
</feature>
<keyword evidence="4" id="KW-1185">Reference proteome</keyword>
<dbReference type="EMBL" id="JAJAQC010000040">
    <property type="protein sequence ID" value="MDA0566727.1"/>
    <property type="molecule type" value="Genomic_DNA"/>
</dbReference>
<evidence type="ECO:0000256" key="1">
    <source>
        <dbReference type="SAM" id="MobiDB-lite"/>
    </source>
</evidence>
<feature type="transmembrane region" description="Helical" evidence="2">
    <location>
        <begin position="86"/>
        <end position="108"/>
    </location>
</feature>
<organism evidence="3 4">
    <name type="scientific">Streptomonospora mangrovi</name>
    <dbReference type="NCBI Taxonomy" id="2883123"/>
    <lineage>
        <taxon>Bacteria</taxon>
        <taxon>Bacillati</taxon>
        <taxon>Actinomycetota</taxon>
        <taxon>Actinomycetes</taxon>
        <taxon>Streptosporangiales</taxon>
        <taxon>Nocardiopsidaceae</taxon>
        <taxon>Streptomonospora</taxon>
    </lineage>
</organism>